<evidence type="ECO:0000313" key="4">
    <source>
        <dbReference type="Proteomes" id="UP001168528"/>
    </source>
</evidence>
<evidence type="ECO:0000313" key="3">
    <source>
        <dbReference type="EMBL" id="MDO1447378.1"/>
    </source>
</evidence>
<accession>A0ABT8R5K9</accession>
<organism evidence="3 4">
    <name type="scientific">Rhodocytophaga aerolata</name>
    <dbReference type="NCBI Taxonomy" id="455078"/>
    <lineage>
        <taxon>Bacteria</taxon>
        <taxon>Pseudomonadati</taxon>
        <taxon>Bacteroidota</taxon>
        <taxon>Cytophagia</taxon>
        <taxon>Cytophagales</taxon>
        <taxon>Rhodocytophagaceae</taxon>
        <taxon>Rhodocytophaga</taxon>
    </lineage>
</organism>
<dbReference type="RefSeq" id="WP_302038183.1">
    <property type="nucleotide sequence ID" value="NZ_JAUKPO010000007.1"/>
</dbReference>
<protein>
    <submittedName>
        <fullName evidence="3">Rhodanese-like domain-containing protein</fullName>
    </submittedName>
</protein>
<dbReference type="SUPFAM" id="SSF52821">
    <property type="entry name" value="Rhodanese/Cell cycle control phosphatase"/>
    <property type="match status" value="1"/>
</dbReference>
<evidence type="ECO:0000259" key="2">
    <source>
        <dbReference type="PROSITE" id="PS50206"/>
    </source>
</evidence>
<dbReference type="Proteomes" id="UP001168528">
    <property type="component" value="Unassembled WGS sequence"/>
</dbReference>
<dbReference type="PANTHER" id="PTHR45431:SF3">
    <property type="entry name" value="RHODANESE-LIKE DOMAIN-CONTAINING PROTEIN 15, CHLOROPLASTIC"/>
    <property type="match status" value="1"/>
</dbReference>
<proteinExistence type="predicted"/>
<dbReference type="Gene3D" id="3.40.250.10">
    <property type="entry name" value="Rhodanese-like domain"/>
    <property type="match status" value="1"/>
</dbReference>
<dbReference type="SMART" id="SM00450">
    <property type="entry name" value="RHOD"/>
    <property type="match status" value="1"/>
</dbReference>
<dbReference type="EMBL" id="JAUKPO010000007">
    <property type="protein sequence ID" value="MDO1447378.1"/>
    <property type="molecule type" value="Genomic_DNA"/>
</dbReference>
<feature type="domain" description="Rhodanese" evidence="2">
    <location>
        <begin position="39"/>
        <end position="129"/>
    </location>
</feature>
<name>A0ABT8R5K9_9BACT</name>
<dbReference type="PANTHER" id="PTHR45431">
    <property type="entry name" value="RHODANESE-LIKE DOMAIN-CONTAINING PROTEIN 15, CHLOROPLASTIC"/>
    <property type="match status" value="1"/>
</dbReference>
<dbReference type="Pfam" id="PF00581">
    <property type="entry name" value="Rhodanese"/>
    <property type="match status" value="1"/>
</dbReference>
<dbReference type="InterPro" id="IPR001763">
    <property type="entry name" value="Rhodanese-like_dom"/>
</dbReference>
<reference evidence="3" key="1">
    <citation type="submission" date="2023-07" db="EMBL/GenBank/DDBJ databases">
        <title>The genome sequence of Rhodocytophaga aerolata KACC 12507.</title>
        <authorList>
            <person name="Zhang X."/>
        </authorList>
    </citation>
    <scope>NUCLEOTIDE SEQUENCE</scope>
    <source>
        <strain evidence="3">KACC 12507</strain>
    </source>
</reference>
<dbReference type="InterPro" id="IPR036873">
    <property type="entry name" value="Rhodanese-like_dom_sf"/>
</dbReference>
<gene>
    <name evidence="3" type="ORF">Q0590_14005</name>
</gene>
<sequence>MKNYIHSIFVFFWIAITLPACTSGEKTASSLEPKVFAEQVNQGIVLDVRTTEEFTESHLPDARNIDYKNEAFKDSIQTLDKSKPYYVYCKSGVRSGKAAEIMREMGFTRVYNMEGGIDAWKKEGMPLNN</sequence>
<feature type="chain" id="PRO_5045251552" evidence="1">
    <location>
        <begin position="23"/>
        <end position="129"/>
    </location>
</feature>
<feature type="signal peptide" evidence="1">
    <location>
        <begin position="1"/>
        <end position="22"/>
    </location>
</feature>
<dbReference type="CDD" id="cd00158">
    <property type="entry name" value="RHOD"/>
    <property type="match status" value="1"/>
</dbReference>
<dbReference type="PROSITE" id="PS50206">
    <property type="entry name" value="RHODANESE_3"/>
    <property type="match status" value="1"/>
</dbReference>
<dbReference type="InterPro" id="IPR052367">
    <property type="entry name" value="Thiosulfate_ST/Rhodanese-like"/>
</dbReference>
<keyword evidence="1" id="KW-0732">Signal</keyword>
<comment type="caution">
    <text evidence="3">The sequence shown here is derived from an EMBL/GenBank/DDBJ whole genome shotgun (WGS) entry which is preliminary data.</text>
</comment>
<evidence type="ECO:0000256" key="1">
    <source>
        <dbReference type="SAM" id="SignalP"/>
    </source>
</evidence>
<keyword evidence="4" id="KW-1185">Reference proteome</keyword>